<dbReference type="EMBL" id="CP036269">
    <property type="protein sequence ID" value="QDT40756.1"/>
    <property type="molecule type" value="Genomic_DNA"/>
</dbReference>
<evidence type="ECO:0000313" key="2">
    <source>
        <dbReference type="Proteomes" id="UP000317171"/>
    </source>
</evidence>
<dbReference type="KEGG" id="gaz:Pan241w_08150"/>
<reference evidence="1 2" key="1">
    <citation type="submission" date="2019-02" db="EMBL/GenBank/DDBJ databases">
        <title>Deep-cultivation of Planctomycetes and their phenomic and genomic characterization uncovers novel biology.</title>
        <authorList>
            <person name="Wiegand S."/>
            <person name="Jogler M."/>
            <person name="Boedeker C."/>
            <person name="Pinto D."/>
            <person name="Vollmers J."/>
            <person name="Rivas-Marin E."/>
            <person name="Kohn T."/>
            <person name="Peeters S.H."/>
            <person name="Heuer A."/>
            <person name="Rast P."/>
            <person name="Oberbeckmann S."/>
            <person name="Bunk B."/>
            <person name="Jeske O."/>
            <person name="Meyerdierks A."/>
            <person name="Storesund J.E."/>
            <person name="Kallscheuer N."/>
            <person name="Luecker S."/>
            <person name="Lage O.M."/>
            <person name="Pohl T."/>
            <person name="Merkel B.J."/>
            <person name="Hornburger P."/>
            <person name="Mueller R.-W."/>
            <person name="Bruemmer F."/>
            <person name="Labrenz M."/>
            <person name="Spormann A.M."/>
            <person name="Op den Camp H."/>
            <person name="Overmann J."/>
            <person name="Amann R."/>
            <person name="Jetten M.S.M."/>
            <person name="Mascher T."/>
            <person name="Medema M.H."/>
            <person name="Devos D.P."/>
            <person name="Kaster A.-K."/>
            <person name="Ovreas L."/>
            <person name="Rohde M."/>
            <person name="Galperin M.Y."/>
            <person name="Jogler C."/>
        </authorList>
    </citation>
    <scope>NUCLEOTIDE SEQUENCE [LARGE SCALE GENOMIC DNA]</scope>
    <source>
        <strain evidence="1 2">Pan241w</strain>
    </source>
</reference>
<sequence>MKRGILGVIQVLVLAVLFNAYAFNFSVESFEVSSAEASSVFGGVTCNGQELKNRCGNTETTCDAPNDANFCDASTVGQSCVSAGGGGQYEGTGSAFGCIKTGAAGILCYGTSGPDQECDATTICVCKKPFGKPHACVKKTMNWKVKESAKTSTTNCTEGG</sequence>
<gene>
    <name evidence="1" type="ORF">Pan241w_08150</name>
</gene>
<dbReference type="Proteomes" id="UP000317171">
    <property type="component" value="Chromosome"/>
</dbReference>
<dbReference type="AlphaFoldDB" id="A0A517RA44"/>
<dbReference type="RefSeq" id="WP_145211233.1">
    <property type="nucleotide sequence ID" value="NZ_CP036269.1"/>
</dbReference>
<protein>
    <submittedName>
        <fullName evidence="1">Uncharacterized protein</fullName>
    </submittedName>
</protein>
<proteinExistence type="predicted"/>
<evidence type="ECO:0000313" key="1">
    <source>
        <dbReference type="EMBL" id="QDT40756.1"/>
    </source>
</evidence>
<organism evidence="1 2">
    <name type="scientific">Gimesia alba</name>
    <dbReference type="NCBI Taxonomy" id="2527973"/>
    <lineage>
        <taxon>Bacteria</taxon>
        <taxon>Pseudomonadati</taxon>
        <taxon>Planctomycetota</taxon>
        <taxon>Planctomycetia</taxon>
        <taxon>Planctomycetales</taxon>
        <taxon>Planctomycetaceae</taxon>
        <taxon>Gimesia</taxon>
    </lineage>
</organism>
<keyword evidence="2" id="KW-1185">Reference proteome</keyword>
<accession>A0A517RA44</accession>
<name>A0A517RA44_9PLAN</name>